<name>A0ABR2HCF7_9EUKA</name>
<dbReference type="Proteomes" id="UP001470230">
    <property type="component" value="Unassembled WGS sequence"/>
</dbReference>
<evidence type="ECO:0000313" key="2">
    <source>
        <dbReference type="Proteomes" id="UP001470230"/>
    </source>
</evidence>
<organism evidence="1 2">
    <name type="scientific">Tritrichomonas musculus</name>
    <dbReference type="NCBI Taxonomy" id="1915356"/>
    <lineage>
        <taxon>Eukaryota</taxon>
        <taxon>Metamonada</taxon>
        <taxon>Parabasalia</taxon>
        <taxon>Tritrichomonadida</taxon>
        <taxon>Tritrichomonadidae</taxon>
        <taxon>Tritrichomonas</taxon>
    </lineage>
</organism>
<dbReference type="InterPro" id="IPR008979">
    <property type="entry name" value="Galactose-bd-like_sf"/>
</dbReference>
<keyword evidence="2" id="KW-1185">Reference proteome</keyword>
<accession>A0ABR2HCF7</accession>
<dbReference type="Gene3D" id="2.60.120.260">
    <property type="entry name" value="Galactose-binding domain-like"/>
    <property type="match status" value="1"/>
</dbReference>
<evidence type="ECO:0000313" key="1">
    <source>
        <dbReference type="EMBL" id="KAK8844408.1"/>
    </source>
</evidence>
<comment type="caution">
    <text evidence="1">The sequence shown here is derived from an EMBL/GenBank/DDBJ whole genome shotgun (WGS) entry which is preliminary data.</text>
</comment>
<gene>
    <name evidence="1" type="ORF">M9Y10_024266</name>
</gene>
<dbReference type="SUPFAM" id="SSF49785">
    <property type="entry name" value="Galactose-binding domain-like"/>
    <property type="match status" value="1"/>
</dbReference>
<sequence length="435" mass="50470">MIEYETPISCLRRLMNQDESEEFCIIVKESKIRTTLNKARAISNKIDQLHLIDPTVNEFTLKLSSSIQNQIETKELIECIILLLKSTQEKIKINKEKENSIILTQYLLGSEDDQSLGRIKINNIQDAISFLSTELHRTSVKYLSDHLIEVIESGKLKTIDESITKAIIDEYFNKQIGEKKPNNLKEIRKIFSLLQKKEDSQIVMHFLLNLNYCDFNSEMLMYISSNLSDEIINNELGRIIRKFQEQILKQLSQNNNNNITKIDYAGNELSGIFTYLNITNGTFKISDSQLPTSGGKIDNLTKFDKENLDKFYTNQNDGPAKKSEGWINFDFGPNKINLSSYTIRTCSSSSNGYSHPKTWQIVGSNDGLNWDVLDTQTNNSILNGKYKQHRFECEKNDNFYQYIRFIQKDSWYHDQNYKYNIYLTCIEFFGSLLSP</sequence>
<proteinExistence type="predicted"/>
<evidence type="ECO:0008006" key="3">
    <source>
        <dbReference type="Google" id="ProtNLM"/>
    </source>
</evidence>
<dbReference type="EMBL" id="JAPFFF010000032">
    <property type="protein sequence ID" value="KAK8844408.1"/>
    <property type="molecule type" value="Genomic_DNA"/>
</dbReference>
<reference evidence="1 2" key="1">
    <citation type="submission" date="2024-04" db="EMBL/GenBank/DDBJ databases">
        <title>Tritrichomonas musculus Genome.</title>
        <authorList>
            <person name="Alves-Ferreira E."/>
            <person name="Grigg M."/>
            <person name="Lorenzi H."/>
            <person name="Galac M."/>
        </authorList>
    </citation>
    <scope>NUCLEOTIDE SEQUENCE [LARGE SCALE GENOMIC DNA]</scope>
    <source>
        <strain evidence="1 2">EAF2021</strain>
    </source>
</reference>
<protein>
    <recommendedName>
        <fullName evidence="3">F5/8 type C domain-containing protein</fullName>
    </recommendedName>
</protein>